<comment type="cofactor">
    <cofactor evidence="1">
        <name>Mg(2+)</name>
        <dbReference type="ChEBI" id="CHEBI:18420"/>
    </cofactor>
</comment>
<dbReference type="InterPro" id="IPR006086">
    <property type="entry name" value="XPG-I_dom"/>
</dbReference>
<comment type="caution">
    <text evidence="12">The sequence shown here is derived from an EMBL/GenBank/DDBJ whole genome shotgun (WGS) entry which is preliminary data.</text>
</comment>
<dbReference type="Gene3D" id="3.40.50.1010">
    <property type="entry name" value="5'-nuclease"/>
    <property type="match status" value="1"/>
</dbReference>
<keyword evidence="13" id="KW-1185">Reference proteome</keyword>
<evidence type="ECO:0000313" key="12">
    <source>
        <dbReference type="EMBL" id="KAG7171319.1"/>
    </source>
</evidence>
<gene>
    <name evidence="12" type="primary">GEN1-L</name>
    <name evidence="12" type="ORF">Hamer_G013783</name>
</gene>
<dbReference type="AlphaFoldDB" id="A0A8J5N189"/>
<evidence type="ECO:0000256" key="1">
    <source>
        <dbReference type="ARBA" id="ARBA00001946"/>
    </source>
</evidence>
<evidence type="ECO:0000256" key="3">
    <source>
        <dbReference type="ARBA" id="ARBA00022723"/>
    </source>
</evidence>
<accession>A0A8J5N189</accession>
<comment type="similarity">
    <text evidence="9">Belongs to the XPG/RAD2 endonuclease family. GEN subfamily.</text>
</comment>
<keyword evidence="6" id="KW-0378">Hydrolase</keyword>
<dbReference type="SUPFAM" id="SSF47807">
    <property type="entry name" value="5' to 3' exonuclease, C-terminal subdomain"/>
    <property type="match status" value="1"/>
</dbReference>
<evidence type="ECO:0000256" key="10">
    <source>
        <dbReference type="SAM" id="MobiDB-lite"/>
    </source>
</evidence>
<dbReference type="InterPro" id="IPR008918">
    <property type="entry name" value="HhH2"/>
</dbReference>
<keyword evidence="4 12" id="KW-0255">Endonuclease</keyword>
<dbReference type="GO" id="GO:0008821">
    <property type="term" value="F:crossover junction DNA endonuclease activity"/>
    <property type="evidence" value="ECO:0007669"/>
    <property type="project" value="UniProtKB-ARBA"/>
</dbReference>
<keyword evidence="3" id="KW-0479">Metal-binding</keyword>
<sequence>MALLKAGVLPVFVLEGDAPRLKWNTITSRNQRNFHHSAPSKNVSLKTGKRSQFKSILKQCGELLDLLGVPWVQALGEAEATCAALNYHQMVKGVITQDSDVFLYGGHTVFRNFTANQNKATMEKFSMDIIEDRLQLTRGGLITLGILLGCDYLPNGVQGVGKDTAVKLLRAWYKAGERDPVKRSTEELEAGVRERLLATDGFPFTEILQEFQHKLSRPTTKINWAQPRKNKKKSKDNIKKLTKDDPVKLVKDDTRKSVKDDPVRLTNDDPRKINLKDNLRKLNLDMNNSSSSSSVMDGNDKCYDFVMKSKHSLSNHCSIQVNSSEEFVADRNHVTKEKNNITLTDDEREEKLEDADLSLIIDRIINIKMSSHFPECGSVNRQGAEYINEKQKKNQNSCNSDQKAMTQCEGHYSRYNLGEEKVDIKNISWQKFNDSGKRDKTQRIIDSTIDFKLDDKENQPESLFDRVSKRLNKRHRKKGHLNRDLNLNPGSFDGRQKYKNVSHKDAQSSKKSISSGKVEEDIETPIERNTSSQLAFPSKVLMQMEFFCENNKENASKNSAESILSSSHDLFSPRSETIESSSQVSRDIFNITDDCLPTPPCSSSPKQHSTPYLTTERAVVKRSNTDIKLKSTLLSPNAQIVEMDGKNKLSLLTAISPLSKNLQDSSKKPLPDSSSSVHTFSKVSEMFVNDSVLRFNKSIISQGSSIVKENIIVSSSKNYNLSAILSTPRAPKKWNMESVCFKLIDSFNDCEGCVSYDATTSRSSPLSVMSTKELQQASFTKKISCAYNEEERSSLDKKDNYNNMSPIVTENRLKNARDEVKNNECKILEENIAFGNEESNDRTSSSPRTANNALTYDPFSPFGVGLTLAERLKIKCPNKNFAKLF</sequence>
<organism evidence="12 13">
    <name type="scientific">Homarus americanus</name>
    <name type="common">American lobster</name>
    <dbReference type="NCBI Taxonomy" id="6706"/>
    <lineage>
        <taxon>Eukaryota</taxon>
        <taxon>Metazoa</taxon>
        <taxon>Ecdysozoa</taxon>
        <taxon>Arthropoda</taxon>
        <taxon>Crustacea</taxon>
        <taxon>Multicrustacea</taxon>
        <taxon>Malacostraca</taxon>
        <taxon>Eumalacostraca</taxon>
        <taxon>Eucarida</taxon>
        <taxon>Decapoda</taxon>
        <taxon>Pleocyemata</taxon>
        <taxon>Astacidea</taxon>
        <taxon>Nephropoidea</taxon>
        <taxon>Nephropidae</taxon>
        <taxon>Homarus</taxon>
    </lineage>
</organism>
<dbReference type="InterPro" id="IPR029060">
    <property type="entry name" value="PIN-like_dom_sf"/>
</dbReference>
<evidence type="ECO:0000256" key="5">
    <source>
        <dbReference type="ARBA" id="ARBA00022763"/>
    </source>
</evidence>
<name>A0A8J5N189_HOMAM</name>
<feature type="non-terminal residue" evidence="12">
    <location>
        <position position="1"/>
    </location>
</feature>
<dbReference type="InterPro" id="IPR036279">
    <property type="entry name" value="5-3_exonuclease_C_sf"/>
</dbReference>
<feature type="domain" description="XPG-I" evidence="11">
    <location>
        <begin position="65"/>
        <end position="136"/>
    </location>
</feature>
<dbReference type="PANTHER" id="PTHR11081:SF70">
    <property type="entry name" value="FLAP ENDONUCLEASE GEN HOMOLOG 1"/>
    <property type="match status" value="1"/>
</dbReference>
<dbReference type="Gene3D" id="1.10.150.20">
    <property type="entry name" value="5' to 3' exonuclease, C-terminal subdomain"/>
    <property type="match status" value="1"/>
</dbReference>
<evidence type="ECO:0000256" key="2">
    <source>
        <dbReference type="ARBA" id="ARBA00022722"/>
    </source>
</evidence>
<evidence type="ECO:0000313" key="13">
    <source>
        <dbReference type="Proteomes" id="UP000747542"/>
    </source>
</evidence>
<evidence type="ECO:0000256" key="9">
    <source>
        <dbReference type="ARBA" id="ARBA00038112"/>
    </source>
</evidence>
<dbReference type="CDD" id="cd09897">
    <property type="entry name" value="H3TH_FEN1-XPG-like"/>
    <property type="match status" value="1"/>
</dbReference>
<dbReference type="PANTHER" id="PTHR11081">
    <property type="entry name" value="FLAP ENDONUCLEASE FAMILY MEMBER"/>
    <property type="match status" value="1"/>
</dbReference>
<dbReference type="InterPro" id="IPR006084">
    <property type="entry name" value="XPG/Rad2"/>
</dbReference>
<protein>
    <submittedName>
        <fullName evidence="12">Flap endonuclease GEN 1-like</fullName>
    </submittedName>
</protein>
<dbReference type="SUPFAM" id="SSF88723">
    <property type="entry name" value="PIN domain-like"/>
    <property type="match status" value="1"/>
</dbReference>
<dbReference type="Pfam" id="PF00867">
    <property type="entry name" value="XPG_I"/>
    <property type="match status" value="1"/>
</dbReference>
<reference evidence="12" key="1">
    <citation type="journal article" date="2021" name="Sci. Adv.">
        <title>The American lobster genome reveals insights on longevity, neural, and immune adaptations.</title>
        <authorList>
            <person name="Polinski J.M."/>
            <person name="Zimin A.V."/>
            <person name="Clark K.F."/>
            <person name="Kohn A.B."/>
            <person name="Sadowski N."/>
            <person name="Timp W."/>
            <person name="Ptitsyn A."/>
            <person name="Khanna P."/>
            <person name="Romanova D.Y."/>
            <person name="Williams P."/>
            <person name="Greenwood S.J."/>
            <person name="Moroz L.L."/>
            <person name="Walt D.R."/>
            <person name="Bodnar A.G."/>
        </authorList>
    </citation>
    <scope>NUCLEOTIDE SEQUENCE</scope>
    <source>
        <strain evidence="12">GMGI-L3</strain>
    </source>
</reference>
<keyword evidence="8" id="KW-0234">DNA repair</keyword>
<dbReference type="GO" id="GO:0046872">
    <property type="term" value="F:metal ion binding"/>
    <property type="evidence" value="ECO:0007669"/>
    <property type="project" value="UniProtKB-KW"/>
</dbReference>
<dbReference type="GO" id="GO:0000400">
    <property type="term" value="F:four-way junction DNA binding"/>
    <property type="evidence" value="ECO:0007669"/>
    <property type="project" value="TreeGrafter"/>
</dbReference>
<dbReference type="GO" id="GO:0006281">
    <property type="term" value="P:DNA repair"/>
    <property type="evidence" value="ECO:0007669"/>
    <property type="project" value="UniProtKB-KW"/>
</dbReference>
<keyword evidence="5" id="KW-0227">DNA damage</keyword>
<evidence type="ECO:0000256" key="4">
    <source>
        <dbReference type="ARBA" id="ARBA00022759"/>
    </source>
</evidence>
<dbReference type="SMART" id="SM00484">
    <property type="entry name" value="XPGI"/>
    <property type="match status" value="1"/>
</dbReference>
<evidence type="ECO:0000256" key="7">
    <source>
        <dbReference type="ARBA" id="ARBA00022842"/>
    </source>
</evidence>
<evidence type="ECO:0000256" key="8">
    <source>
        <dbReference type="ARBA" id="ARBA00023204"/>
    </source>
</evidence>
<dbReference type="PRINTS" id="PR00853">
    <property type="entry name" value="XPGRADSUPER"/>
</dbReference>
<keyword evidence="2" id="KW-0540">Nuclease</keyword>
<feature type="region of interest" description="Disordered" evidence="10">
    <location>
        <begin position="472"/>
        <end position="522"/>
    </location>
</feature>
<evidence type="ECO:0000256" key="6">
    <source>
        <dbReference type="ARBA" id="ARBA00022801"/>
    </source>
</evidence>
<keyword evidence="7" id="KW-0460">Magnesium</keyword>
<dbReference type="FunFam" id="1.10.150.20:FF:000030">
    <property type="entry name" value="Flap endonuclease GEN-like 1"/>
    <property type="match status" value="1"/>
</dbReference>
<dbReference type="EMBL" id="JAHLQT010012455">
    <property type="protein sequence ID" value="KAG7171319.1"/>
    <property type="molecule type" value="Genomic_DNA"/>
</dbReference>
<evidence type="ECO:0000259" key="11">
    <source>
        <dbReference type="SMART" id="SM00484"/>
    </source>
</evidence>
<dbReference type="SMART" id="SM00279">
    <property type="entry name" value="HhH2"/>
    <property type="match status" value="1"/>
</dbReference>
<dbReference type="GO" id="GO:0017108">
    <property type="term" value="F:5'-flap endonuclease activity"/>
    <property type="evidence" value="ECO:0007669"/>
    <property type="project" value="TreeGrafter"/>
</dbReference>
<dbReference type="Proteomes" id="UP000747542">
    <property type="component" value="Unassembled WGS sequence"/>
</dbReference>
<proteinExistence type="inferred from homology"/>